<reference evidence="1" key="1">
    <citation type="submission" date="2020-10" db="EMBL/GenBank/DDBJ databases">
        <title>High-Quality Genome Resource of Clonostachys rosea strain S41 by Oxford Nanopore Long-Read Sequencing.</title>
        <authorList>
            <person name="Wang H."/>
        </authorList>
    </citation>
    <scope>NUCLEOTIDE SEQUENCE</scope>
    <source>
        <strain evidence="1">S41</strain>
    </source>
</reference>
<proteinExistence type="predicted"/>
<dbReference type="AlphaFoldDB" id="A0A8H7NH71"/>
<name>A0A8H7NH71_BIOOC</name>
<evidence type="ECO:0000313" key="1">
    <source>
        <dbReference type="EMBL" id="KAF9755869.1"/>
    </source>
</evidence>
<organism evidence="1 2">
    <name type="scientific">Bionectria ochroleuca</name>
    <name type="common">Gliocladium roseum</name>
    <dbReference type="NCBI Taxonomy" id="29856"/>
    <lineage>
        <taxon>Eukaryota</taxon>
        <taxon>Fungi</taxon>
        <taxon>Dikarya</taxon>
        <taxon>Ascomycota</taxon>
        <taxon>Pezizomycotina</taxon>
        <taxon>Sordariomycetes</taxon>
        <taxon>Hypocreomycetidae</taxon>
        <taxon>Hypocreales</taxon>
        <taxon>Bionectriaceae</taxon>
        <taxon>Clonostachys</taxon>
    </lineage>
</organism>
<dbReference type="EMBL" id="JADCTT010000003">
    <property type="protein sequence ID" value="KAF9755869.1"/>
    <property type="molecule type" value="Genomic_DNA"/>
</dbReference>
<evidence type="ECO:0008006" key="3">
    <source>
        <dbReference type="Google" id="ProtNLM"/>
    </source>
</evidence>
<sequence length="497" mass="55401">MAPASPALASLPVELWRHVLQNLVLHRLAPDQAQPGPGFLANRNALRELCLTSRMLSAMARPLLYETIVLYPTVVLPFRHVYDKAVNPLVRLTLTLAENKGLRPWIKNLAVLIPLSNADDLCGAMKRHIDEFWPEFCNYIEQPDVDERDILSAVGLMITGPGEEPVPRIVAVLLAMTPNLESLLLLDLLGPGTQVFDEAVLNLVNSQSTKDGFLSELKTLQLQAAFGRNRYTPSGNYWDTALEGGLSTCLINLPRLGHMDVTCNYIDNINVDAQIRNGPIHLNELNLIVTGGVAPIGSLIGLASNLSSLSIDFRAPEPLYSITGALPEADLNPILLERAGTLERLFLRTTTCPYKHISEQLGPLEKLICLPSLRRLTHLCIEPYLFLDWLNVNTWPRFLRTLPPNIVYLKLLFVPERGEDLARIWARSGMGAALRAPAHKWRAKVPHLRHIHLEPLPFSQHAVEEIKQDLQLAGISLTWRDLEAVELGLDLASLRLH</sequence>
<protein>
    <recommendedName>
        <fullName evidence="3">F-box domain-containing protein</fullName>
    </recommendedName>
</protein>
<evidence type="ECO:0000313" key="2">
    <source>
        <dbReference type="Proteomes" id="UP000616885"/>
    </source>
</evidence>
<accession>A0A8H7NH71</accession>
<gene>
    <name evidence="1" type="ORF">IM811_011310</name>
</gene>
<dbReference type="Proteomes" id="UP000616885">
    <property type="component" value="Unassembled WGS sequence"/>
</dbReference>
<comment type="caution">
    <text evidence="1">The sequence shown here is derived from an EMBL/GenBank/DDBJ whole genome shotgun (WGS) entry which is preliminary data.</text>
</comment>